<dbReference type="InterPro" id="IPR029044">
    <property type="entry name" value="Nucleotide-diphossugar_trans"/>
</dbReference>
<dbReference type="Pfam" id="PF00535">
    <property type="entry name" value="Glycos_transf_2"/>
    <property type="match status" value="1"/>
</dbReference>
<evidence type="ECO:0000259" key="2">
    <source>
        <dbReference type="Pfam" id="PF00535"/>
    </source>
</evidence>
<evidence type="ECO:0000256" key="1">
    <source>
        <dbReference type="SAM" id="MobiDB-lite"/>
    </source>
</evidence>
<dbReference type="PANTHER" id="PTHR43685">
    <property type="entry name" value="GLYCOSYLTRANSFERASE"/>
    <property type="match status" value="1"/>
</dbReference>
<evidence type="ECO:0000313" key="4">
    <source>
        <dbReference type="Proteomes" id="UP000001549"/>
    </source>
</evidence>
<dbReference type="SUPFAM" id="SSF53448">
    <property type="entry name" value="Nucleotide-diphospho-sugar transferases"/>
    <property type="match status" value="1"/>
</dbReference>
<reference evidence="3 4" key="1">
    <citation type="submission" date="2011-05" db="EMBL/GenBank/DDBJ databases">
        <title>Complete sequence of chromosome of Frankia symbiont of Datisca glomerata.</title>
        <authorList>
            <consortium name="US DOE Joint Genome Institute"/>
            <person name="Lucas S."/>
            <person name="Han J."/>
            <person name="Lapidus A."/>
            <person name="Cheng J.-F."/>
            <person name="Goodwin L."/>
            <person name="Pitluck S."/>
            <person name="Peters L."/>
            <person name="Mikhailova N."/>
            <person name="Chertkov O."/>
            <person name="Teshima H."/>
            <person name="Han C."/>
            <person name="Tapia R."/>
            <person name="Land M."/>
            <person name="Hauser L."/>
            <person name="Kyrpides N."/>
            <person name="Ivanova N."/>
            <person name="Pagani I."/>
            <person name="Berry A."/>
            <person name="Pawlowski K."/>
            <person name="Persson T."/>
            <person name="Vanden Heuvel B."/>
            <person name="Benson D."/>
            <person name="Woyke T."/>
        </authorList>
    </citation>
    <scope>NUCLEOTIDE SEQUENCE [LARGE SCALE GENOMIC DNA]</scope>
    <source>
        <strain evidence="4">4085684</strain>
    </source>
</reference>
<dbReference type="Proteomes" id="UP000001549">
    <property type="component" value="Chromosome"/>
</dbReference>
<dbReference type="GO" id="GO:0016740">
    <property type="term" value="F:transferase activity"/>
    <property type="evidence" value="ECO:0007669"/>
    <property type="project" value="UniProtKB-KW"/>
</dbReference>
<keyword evidence="3" id="KW-0808">Transferase</keyword>
<dbReference type="InterPro" id="IPR001173">
    <property type="entry name" value="Glyco_trans_2-like"/>
</dbReference>
<protein>
    <submittedName>
        <fullName evidence="3">Glycosyl transferase family 2</fullName>
    </submittedName>
</protein>
<organism evidence="3 4">
    <name type="scientific">Candidatus Protofrankia datiscae</name>
    <dbReference type="NCBI Taxonomy" id="2716812"/>
    <lineage>
        <taxon>Bacteria</taxon>
        <taxon>Bacillati</taxon>
        <taxon>Actinomycetota</taxon>
        <taxon>Actinomycetes</taxon>
        <taxon>Frankiales</taxon>
        <taxon>Frankiaceae</taxon>
        <taxon>Protofrankia</taxon>
    </lineage>
</organism>
<feature type="domain" description="Glycosyltransferase 2-like" evidence="2">
    <location>
        <begin position="93"/>
        <end position="258"/>
    </location>
</feature>
<dbReference type="RefSeq" id="WP_013872313.1">
    <property type="nucleotide sequence ID" value="NC_015656.1"/>
</dbReference>
<dbReference type="PANTHER" id="PTHR43685:SF3">
    <property type="entry name" value="SLR2126 PROTEIN"/>
    <property type="match status" value="1"/>
</dbReference>
<feature type="region of interest" description="Disordered" evidence="1">
    <location>
        <begin position="392"/>
        <end position="412"/>
    </location>
</feature>
<gene>
    <name evidence="3" type="ordered locus">FsymDg_0823</name>
</gene>
<dbReference type="Gene3D" id="3.90.550.10">
    <property type="entry name" value="Spore Coat Polysaccharide Biosynthesis Protein SpsA, Chain A"/>
    <property type="match status" value="1"/>
</dbReference>
<keyword evidence="4" id="KW-1185">Reference proteome</keyword>
<proteinExistence type="predicted"/>
<dbReference type="KEGG" id="fsy:FsymDg_0823"/>
<evidence type="ECO:0000313" key="3">
    <source>
        <dbReference type="EMBL" id="AEH08335.1"/>
    </source>
</evidence>
<dbReference type="HOGENOM" id="CLU_025996_19_9_11"/>
<dbReference type="AlphaFoldDB" id="F8AWD4"/>
<dbReference type="eggNOG" id="COG1216">
    <property type="taxonomic scope" value="Bacteria"/>
</dbReference>
<dbReference type="STRING" id="656024.FsymDg_0823"/>
<sequence>MRVTASTGITPGGADDSHPAPGPSQAAAGTAAAGATAAVPAPVIPAQAHPVGIVTARPAATARPVDAARPVTTARPADGEAQISTPPAALAASVVICAYTLERWDDLVAAIASVRHQRTTAHEIILVVDHNDALLARARATFDGVTVLANTGARGLSAARNTGVRAARGDIVVFLDDDAHGAPDWLEHLLAPYAEPTVQGVGGAAVPTWPAPGRPAWFPPEFDWVVGCSYEGLPTSAQPVRNPIGAAMSFRRSVFDRVGGFSDGIGRIGSTPLGCEETELGIRLRQADPQATILYEPRALVHHRVTPARASFTYFRKRCYAEGRSKAIISGQVGSADALATERTYVYRTLPRAVWRDMRTPGRRRGAASIVSGLVLTAAGYLHGRLLQPVAARRGRADDRGGQAHPAGGPTS</sequence>
<accession>F8AWD4</accession>
<feature type="region of interest" description="Disordered" evidence="1">
    <location>
        <begin position="1"/>
        <end position="31"/>
    </location>
</feature>
<dbReference type="EMBL" id="CP002801">
    <property type="protein sequence ID" value="AEH08335.1"/>
    <property type="molecule type" value="Genomic_DNA"/>
</dbReference>
<dbReference type="InterPro" id="IPR050834">
    <property type="entry name" value="Glycosyltransf_2"/>
</dbReference>
<dbReference type="PROSITE" id="PS50890">
    <property type="entry name" value="PUA"/>
    <property type="match status" value="1"/>
</dbReference>
<name>F8AWD4_9ACTN</name>